<dbReference type="GO" id="GO:0001530">
    <property type="term" value="F:lipopolysaccharide binding"/>
    <property type="evidence" value="ECO:0007669"/>
    <property type="project" value="InterPro"/>
</dbReference>
<comment type="caution">
    <text evidence="6">The sequence shown here is derived from an EMBL/GenBank/DDBJ whole genome shotgun (WGS) entry which is preliminary data.</text>
</comment>
<comment type="subcellular location">
    <subcellularLocation>
        <location evidence="4">Periplasm</location>
    </subcellularLocation>
</comment>
<feature type="chain" id="PRO_5038203292" description="Lipopolysaccharide export system protein LptA" evidence="4">
    <location>
        <begin position="23"/>
        <end position="168"/>
    </location>
</feature>
<evidence type="ECO:0000256" key="3">
    <source>
        <dbReference type="ARBA" id="ARBA00022764"/>
    </source>
</evidence>
<dbReference type="GO" id="GO:0017089">
    <property type="term" value="F:glycolipid transfer activity"/>
    <property type="evidence" value="ECO:0007669"/>
    <property type="project" value="TreeGrafter"/>
</dbReference>
<dbReference type="PANTHER" id="PTHR36504:SF1">
    <property type="entry name" value="LIPOPOLYSACCHARIDE EXPORT SYSTEM PROTEIN LPTA"/>
    <property type="match status" value="1"/>
</dbReference>
<proteinExistence type="inferred from homology"/>
<dbReference type="EMBL" id="BNCF01000005">
    <property type="protein sequence ID" value="GHE32080.1"/>
    <property type="molecule type" value="Genomic_DNA"/>
</dbReference>
<dbReference type="HAMAP" id="MF_01914">
    <property type="entry name" value="LPS_assembly_LptA"/>
    <property type="match status" value="1"/>
</dbReference>
<keyword evidence="1 4" id="KW-0813">Transport</keyword>
<dbReference type="AlphaFoldDB" id="A0A918Z343"/>
<evidence type="ECO:0000256" key="1">
    <source>
        <dbReference type="ARBA" id="ARBA00022448"/>
    </source>
</evidence>
<dbReference type="InterPro" id="IPR005653">
    <property type="entry name" value="OstA-like_N"/>
</dbReference>
<dbReference type="GO" id="GO:0043165">
    <property type="term" value="P:Gram-negative-bacterium-type cell outer membrane assembly"/>
    <property type="evidence" value="ECO:0007669"/>
    <property type="project" value="UniProtKB-UniRule"/>
</dbReference>
<sequence length="168" mass="17929" precursor="true">MHALPASLTALLLAAFAGDALARSSDRNQPMDLDANHTDCAVGNDRGPCLFKGNVRIVQGTLRISAATADLRRGGGDIQKVFLTGAPVQMEQQLDNGEQVSARSSRVEYDLQSETVVFIGNATLSKPDGSVSGERIVYNMASGQIQAGSENSRVKVRFLPKNRQAKAD</sequence>
<gene>
    <name evidence="4 6" type="primary">lptA</name>
    <name evidence="6" type="ORF">GCM10007167_12630</name>
</gene>
<dbReference type="InterPro" id="IPR052037">
    <property type="entry name" value="LPS_export_LptA"/>
</dbReference>
<dbReference type="InterPro" id="IPR014340">
    <property type="entry name" value="LptA"/>
</dbReference>
<dbReference type="GO" id="GO:0009279">
    <property type="term" value="C:cell outer membrane"/>
    <property type="evidence" value="ECO:0007669"/>
    <property type="project" value="TreeGrafter"/>
</dbReference>
<dbReference type="PANTHER" id="PTHR36504">
    <property type="entry name" value="LIPOPOLYSACCHARIDE EXPORT SYSTEM PROTEIN LPTA"/>
    <property type="match status" value="1"/>
</dbReference>
<dbReference type="GO" id="GO:0015920">
    <property type="term" value="P:lipopolysaccharide transport"/>
    <property type="evidence" value="ECO:0007669"/>
    <property type="project" value="UniProtKB-UniRule"/>
</dbReference>
<feature type="domain" description="Organic solvent tolerance-like N-terminal" evidence="5">
    <location>
        <begin position="45"/>
        <end position="143"/>
    </location>
</feature>
<comment type="similarity">
    <text evidence="4">Belongs to the LptA family.</text>
</comment>
<keyword evidence="2 4" id="KW-0732">Signal</keyword>
<dbReference type="Proteomes" id="UP000636453">
    <property type="component" value="Unassembled WGS sequence"/>
</dbReference>
<dbReference type="GO" id="GO:0030288">
    <property type="term" value="C:outer membrane-bounded periplasmic space"/>
    <property type="evidence" value="ECO:0007669"/>
    <property type="project" value="TreeGrafter"/>
</dbReference>
<comment type="function">
    <text evidence="4">Involved in the assembly of lipopolysaccharide (LPS). Required for the translocation of LPS from the inner membrane to the outer membrane. May form a bridge between the inner membrane and the outer membrane, via interactions with LptC and LptD, thereby facilitating LPS transfer across the periplasm.</text>
</comment>
<evidence type="ECO:0000313" key="7">
    <source>
        <dbReference type="Proteomes" id="UP000636453"/>
    </source>
</evidence>
<dbReference type="RefSeq" id="WP_146474197.1">
    <property type="nucleotide sequence ID" value="NZ_BNCF01000005.1"/>
</dbReference>
<keyword evidence="3 4" id="KW-0574">Periplasm</keyword>
<feature type="signal peptide" evidence="4">
    <location>
        <begin position="1"/>
        <end position="22"/>
    </location>
</feature>
<name>A0A918Z343_9GAMM</name>
<dbReference type="NCBIfam" id="TIGR03002">
    <property type="entry name" value="outer_YhbN_LptA"/>
    <property type="match status" value="1"/>
</dbReference>
<evidence type="ECO:0000256" key="4">
    <source>
        <dbReference type="HAMAP-Rule" id="MF_01914"/>
    </source>
</evidence>
<reference evidence="6" key="1">
    <citation type="journal article" date="2014" name="Int. J. Syst. Evol. Microbiol.">
        <title>Complete genome sequence of Corynebacterium casei LMG S-19264T (=DSM 44701T), isolated from a smear-ripened cheese.</title>
        <authorList>
            <consortium name="US DOE Joint Genome Institute (JGI-PGF)"/>
            <person name="Walter F."/>
            <person name="Albersmeier A."/>
            <person name="Kalinowski J."/>
            <person name="Ruckert C."/>
        </authorList>
    </citation>
    <scope>NUCLEOTIDE SEQUENCE</scope>
    <source>
        <strain evidence="6">KCTC 32020</strain>
    </source>
</reference>
<dbReference type="Pfam" id="PF03968">
    <property type="entry name" value="LptD_N"/>
    <property type="match status" value="1"/>
</dbReference>
<comment type="subunit">
    <text evidence="4">Component of the lipopolysaccharide transport and assembly complex.</text>
</comment>
<reference evidence="6" key="2">
    <citation type="submission" date="2020-09" db="EMBL/GenBank/DDBJ databases">
        <authorList>
            <person name="Sun Q."/>
            <person name="Kim S."/>
        </authorList>
    </citation>
    <scope>NUCLEOTIDE SEQUENCE</scope>
    <source>
        <strain evidence="6">KCTC 32020</strain>
    </source>
</reference>
<keyword evidence="7" id="KW-1185">Reference proteome</keyword>
<dbReference type="Gene3D" id="2.60.450.10">
    <property type="entry name" value="Lipopolysaccharide (LPS) transport protein A like domain"/>
    <property type="match status" value="1"/>
</dbReference>
<dbReference type="OrthoDB" id="9795964at2"/>
<evidence type="ECO:0000259" key="5">
    <source>
        <dbReference type="Pfam" id="PF03968"/>
    </source>
</evidence>
<protein>
    <recommendedName>
        <fullName evidence="4">Lipopolysaccharide export system protein LptA</fullName>
    </recommendedName>
</protein>
<evidence type="ECO:0000256" key="2">
    <source>
        <dbReference type="ARBA" id="ARBA00022729"/>
    </source>
</evidence>
<evidence type="ECO:0000313" key="6">
    <source>
        <dbReference type="EMBL" id="GHE32080.1"/>
    </source>
</evidence>
<accession>A0A918Z343</accession>
<organism evidence="6 7">
    <name type="scientific">Vulcaniibacterium thermophilum</name>
    <dbReference type="NCBI Taxonomy" id="1169913"/>
    <lineage>
        <taxon>Bacteria</taxon>
        <taxon>Pseudomonadati</taxon>
        <taxon>Pseudomonadota</taxon>
        <taxon>Gammaproteobacteria</taxon>
        <taxon>Lysobacterales</taxon>
        <taxon>Lysobacteraceae</taxon>
        <taxon>Vulcaniibacterium</taxon>
    </lineage>
</organism>